<proteinExistence type="predicted"/>
<dbReference type="SUPFAM" id="SSF46689">
    <property type="entry name" value="Homeodomain-like"/>
    <property type="match status" value="1"/>
</dbReference>
<organism evidence="3">
    <name type="scientific">hydrothermal vent metagenome</name>
    <dbReference type="NCBI Taxonomy" id="652676"/>
    <lineage>
        <taxon>unclassified sequences</taxon>
        <taxon>metagenomes</taxon>
        <taxon>ecological metagenomes</taxon>
    </lineage>
</organism>
<evidence type="ECO:0000259" key="2">
    <source>
        <dbReference type="PROSITE" id="PS50977"/>
    </source>
</evidence>
<keyword evidence="1" id="KW-0238">DNA-binding</keyword>
<dbReference type="Gene3D" id="1.10.357.10">
    <property type="entry name" value="Tetracycline Repressor, domain 2"/>
    <property type="match status" value="1"/>
</dbReference>
<dbReference type="GO" id="GO:0003677">
    <property type="term" value="F:DNA binding"/>
    <property type="evidence" value="ECO:0007669"/>
    <property type="project" value="UniProtKB-KW"/>
</dbReference>
<dbReference type="EMBL" id="UOEJ01000135">
    <property type="protein sequence ID" value="VAW00481.1"/>
    <property type="molecule type" value="Genomic_DNA"/>
</dbReference>
<reference evidence="3" key="1">
    <citation type="submission" date="2018-06" db="EMBL/GenBank/DDBJ databases">
        <authorList>
            <person name="Zhirakovskaya E."/>
        </authorList>
    </citation>
    <scope>NUCLEOTIDE SEQUENCE</scope>
</reference>
<dbReference type="Pfam" id="PF00440">
    <property type="entry name" value="TetR_N"/>
    <property type="match status" value="1"/>
</dbReference>
<gene>
    <name evidence="3" type="ORF">MNBD_ALPHA01-839</name>
</gene>
<evidence type="ECO:0000256" key="1">
    <source>
        <dbReference type="ARBA" id="ARBA00023125"/>
    </source>
</evidence>
<dbReference type="InterPro" id="IPR001647">
    <property type="entry name" value="HTH_TetR"/>
</dbReference>
<dbReference type="AlphaFoldDB" id="A0A3B0S3C3"/>
<evidence type="ECO:0000313" key="3">
    <source>
        <dbReference type="EMBL" id="VAW00481.1"/>
    </source>
</evidence>
<dbReference type="InterPro" id="IPR009057">
    <property type="entry name" value="Homeodomain-like_sf"/>
</dbReference>
<feature type="domain" description="HTH tetR-type" evidence="2">
    <location>
        <begin position="6"/>
        <end position="66"/>
    </location>
</feature>
<sequence length="198" mass="21240">MVRKAEFDGDDFILAAIGLIAHGGPTAATMNAIAISAGAPTGSIYHRFKSRSALLGAAWLYALSAMSDEILPDLMLGQSDDAVSALIRWVEMNPAMARMIMLYSENDLIDGELPPTLHKELNQANQKLGTGLSTLLKHRRKALTAANLALANFAVFDGPIAAMKPFLRSNSRVMPALNMAICRKAALACTQTSLELLE</sequence>
<accession>A0A3B0S3C3</accession>
<protein>
    <recommendedName>
        <fullName evidence="2">HTH tetR-type domain-containing protein</fullName>
    </recommendedName>
</protein>
<dbReference type="PROSITE" id="PS50977">
    <property type="entry name" value="HTH_TETR_2"/>
    <property type="match status" value="1"/>
</dbReference>
<name>A0A3B0S3C3_9ZZZZ</name>